<dbReference type="PANTHER" id="PTHR43794">
    <property type="entry name" value="AMINOHYDROLASE SSNA-RELATED"/>
    <property type="match status" value="1"/>
</dbReference>
<name>F8C374_THEGP</name>
<dbReference type="eggNOG" id="COG0402">
    <property type="taxonomic scope" value="Bacteria"/>
</dbReference>
<dbReference type="Pfam" id="PF24890">
    <property type="entry name" value="ALN_composite"/>
    <property type="match status" value="1"/>
</dbReference>
<evidence type="ECO:0000259" key="3">
    <source>
        <dbReference type="Pfam" id="PF24890"/>
    </source>
</evidence>
<dbReference type="STRING" id="795359.TOPB45_0270"/>
<feature type="domain" description="Allantoinase composite" evidence="3">
    <location>
        <begin position="8"/>
        <end position="62"/>
    </location>
</feature>
<dbReference type="SUPFAM" id="SSF51556">
    <property type="entry name" value="Metallo-dependent hydrolases"/>
    <property type="match status" value="1"/>
</dbReference>
<evidence type="ECO:0000259" key="2">
    <source>
        <dbReference type="Pfam" id="PF01979"/>
    </source>
</evidence>
<dbReference type="InterPro" id="IPR050287">
    <property type="entry name" value="MTA/SAH_deaminase"/>
</dbReference>
<dbReference type="GO" id="GO:0050270">
    <property type="term" value="F:S-adenosylhomocysteine deaminase activity"/>
    <property type="evidence" value="ECO:0007669"/>
    <property type="project" value="UniProtKB-EC"/>
</dbReference>
<evidence type="ECO:0000256" key="1">
    <source>
        <dbReference type="ARBA" id="ARBA00022801"/>
    </source>
</evidence>
<dbReference type="InterPro" id="IPR011059">
    <property type="entry name" value="Metal-dep_hydrolase_composite"/>
</dbReference>
<dbReference type="AlphaFoldDB" id="F8C374"/>
<dbReference type="Gene3D" id="3.20.20.140">
    <property type="entry name" value="Metal-dependent hydrolases"/>
    <property type="match status" value="1"/>
</dbReference>
<protein>
    <submittedName>
        <fullName evidence="4">S-adenosylhomocysteine deaminase</fullName>
        <ecNumber evidence="4">3.5.4.28</ecNumber>
    </submittedName>
</protein>
<dbReference type="OrthoDB" id="9807210at2"/>
<sequence length="409" mass="46292">MGELKLQSYHHYLIRAKWVFPILSQPILDGAVEIKNKKIVNVGKFKEISKEAVLAKIIDFGEMIILPALVNAHTHLELSALRSKIPPPSGDFIAWVRNVVKLRENLNLVEIKESAKAVLYHFWKEGISIIGDVGNTALTLDLLCNSAFYGYFFHEVISFKGGYNLREIQVKAPSSNFKITYSAHAPYSVSPLLLQAIKSYNKKRKKLFCIHCAESIEEIKFLKNGEGPLLEFLKERGQWDESFVPPGISPIKYLNNLKLLDEDTLLVHVIHIDDEDLKILKNTKPKICICLRSNLFIGVGIPKLKELLSAGLDVCIGTDSLASNDQISIWEEIKTIYTYYPNISPEEILKMATFTGAKVLGYDKMGAILAGYDPNILVLEIKDPLKEKSEEVIRSLINAEREIKFRFYV</sequence>
<keyword evidence="5" id="KW-1185">Reference proteome</keyword>
<dbReference type="Proteomes" id="UP000006583">
    <property type="component" value="Chromosome"/>
</dbReference>
<reference evidence="4 5" key="1">
    <citation type="journal article" date="2013" name="Genome Announc.">
        <title>Complete genome sequence of the hyperthermophilic sulfate-reducing bacterium Thermodesulfobacterium geofontis OPF15T.</title>
        <authorList>
            <person name="Elkins J.G."/>
            <person name="Hamilton-Brehm S.D."/>
            <person name="Lucas S."/>
            <person name="Han J."/>
            <person name="Lapidus A."/>
            <person name="Cheng J.F."/>
            <person name="Goodwin L.A."/>
            <person name="Pitluck S."/>
            <person name="Peters L."/>
            <person name="Mikhailova N."/>
            <person name="Davenport K.W."/>
            <person name="Detter J.C."/>
            <person name="Han C.S."/>
            <person name="Tapia R."/>
            <person name="Land M.L."/>
            <person name="Hauser L."/>
            <person name="Kyrpides N.C."/>
            <person name="Ivanova N.N."/>
            <person name="Pagani I."/>
            <person name="Bruce D."/>
            <person name="Woyke T."/>
            <person name="Cottingham R.W."/>
        </authorList>
    </citation>
    <scope>NUCLEOTIDE SEQUENCE [LARGE SCALE GENOMIC DNA]</scope>
    <source>
        <strain evidence="4 5">OPF15</strain>
    </source>
</reference>
<gene>
    <name evidence="4" type="ordered locus">TOPB45_0270</name>
</gene>
<keyword evidence="1 4" id="KW-0378">Hydrolase</keyword>
<dbReference type="PANTHER" id="PTHR43794:SF11">
    <property type="entry name" value="AMIDOHYDROLASE-RELATED DOMAIN-CONTAINING PROTEIN"/>
    <property type="match status" value="1"/>
</dbReference>
<dbReference type="RefSeq" id="WP_013909084.1">
    <property type="nucleotide sequence ID" value="NC_015682.1"/>
</dbReference>
<dbReference type="Pfam" id="PF01979">
    <property type="entry name" value="Amidohydro_1"/>
    <property type="match status" value="1"/>
</dbReference>
<accession>F8C374</accession>
<dbReference type="EMBL" id="CP002829">
    <property type="protein sequence ID" value="AEH22384.1"/>
    <property type="molecule type" value="Genomic_DNA"/>
</dbReference>
<dbReference type="HOGENOM" id="CLU_012358_2_5_0"/>
<dbReference type="InterPro" id="IPR056854">
    <property type="entry name" value="ALN_composite"/>
</dbReference>
<dbReference type="Gene3D" id="2.30.40.10">
    <property type="entry name" value="Urease, subunit C, domain 1"/>
    <property type="match status" value="1"/>
</dbReference>
<dbReference type="PATRIC" id="fig|795359.3.peg.271"/>
<dbReference type="KEGG" id="top:TOPB45_0270"/>
<dbReference type="InterPro" id="IPR006680">
    <property type="entry name" value="Amidohydro-rel"/>
</dbReference>
<evidence type="ECO:0000313" key="5">
    <source>
        <dbReference type="Proteomes" id="UP000006583"/>
    </source>
</evidence>
<organism evidence="4 5">
    <name type="scientific">Thermodesulfobacterium geofontis (strain OPF15)</name>
    <dbReference type="NCBI Taxonomy" id="795359"/>
    <lineage>
        <taxon>Bacteria</taxon>
        <taxon>Pseudomonadati</taxon>
        <taxon>Thermodesulfobacteriota</taxon>
        <taxon>Thermodesulfobacteria</taxon>
        <taxon>Thermodesulfobacteriales</taxon>
        <taxon>Thermodesulfobacteriaceae</taxon>
        <taxon>Thermodesulfobacterium</taxon>
    </lineage>
</organism>
<dbReference type="SUPFAM" id="SSF51338">
    <property type="entry name" value="Composite domain of metallo-dependent hydrolases"/>
    <property type="match status" value="1"/>
</dbReference>
<dbReference type="EC" id="3.5.4.28" evidence="4"/>
<proteinExistence type="predicted"/>
<dbReference type="InterPro" id="IPR032466">
    <property type="entry name" value="Metal_Hydrolase"/>
</dbReference>
<evidence type="ECO:0000313" key="4">
    <source>
        <dbReference type="EMBL" id="AEH22384.1"/>
    </source>
</evidence>
<feature type="domain" description="Amidohydrolase-related" evidence="2">
    <location>
        <begin position="64"/>
        <end position="384"/>
    </location>
</feature>